<feature type="domain" description="Sm" evidence="8">
    <location>
        <begin position="1"/>
        <end position="79"/>
    </location>
</feature>
<dbReference type="SMART" id="SM01271">
    <property type="entry name" value="LSM14"/>
    <property type="match status" value="1"/>
</dbReference>
<evidence type="ECO:0000259" key="6">
    <source>
        <dbReference type="PROSITE" id="PS51513"/>
    </source>
</evidence>
<dbReference type="PANTHER" id="PTHR13586">
    <property type="entry name" value="SCD6 PROTEIN-RELATED"/>
    <property type="match status" value="1"/>
</dbReference>
<dbReference type="InterPro" id="IPR025761">
    <property type="entry name" value="FFD_box"/>
</dbReference>
<feature type="domain" description="FFD box profile" evidence="6">
    <location>
        <begin position="421"/>
        <end position="437"/>
    </location>
</feature>
<dbReference type="GO" id="GO:0034063">
    <property type="term" value="P:stress granule assembly"/>
    <property type="evidence" value="ECO:0007669"/>
    <property type="project" value="TreeGrafter"/>
</dbReference>
<dbReference type="GO" id="GO:0003729">
    <property type="term" value="F:mRNA binding"/>
    <property type="evidence" value="ECO:0007669"/>
    <property type="project" value="TreeGrafter"/>
</dbReference>
<feature type="short sequence motif" description="FFD box" evidence="2">
    <location>
        <begin position="421"/>
        <end position="437"/>
    </location>
</feature>
<dbReference type="Gene3D" id="2.30.30.100">
    <property type="match status" value="1"/>
</dbReference>
<evidence type="ECO:0000259" key="7">
    <source>
        <dbReference type="PROSITE" id="PS51536"/>
    </source>
</evidence>
<evidence type="ECO:0000256" key="1">
    <source>
        <dbReference type="ARBA" id="ARBA00010415"/>
    </source>
</evidence>
<dbReference type="InterPro" id="IPR019050">
    <property type="entry name" value="FDF_dom"/>
</dbReference>
<dbReference type="PANTHER" id="PTHR13586:SF0">
    <property type="entry name" value="TRAILER HITCH, ISOFORM H"/>
    <property type="match status" value="1"/>
</dbReference>
<protein>
    <recommendedName>
        <fullName evidence="11">FFD box profile domain-containing protein</fullName>
    </recommendedName>
</protein>
<dbReference type="EMBL" id="VYZN01000053">
    <property type="protein sequence ID" value="KAE9527292.1"/>
    <property type="molecule type" value="Genomic_DNA"/>
</dbReference>
<feature type="compositionally biased region" description="Polar residues" evidence="4">
    <location>
        <begin position="535"/>
        <end position="547"/>
    </location>
</feature>
<dbReference type="Pfam" id="PF12701">
    <property type="entry name" value="LSM14"/>
    <property type="match status" value="1"/>
</dbReference>
<evidence type="ECO:0000256" key="2">
    <source>
        <dbReference type="PROSITE-ProRule" id="PRU00846"/>
    </source>
</evidence>
<comment type="caution">
    <text evidence="9">The sequence shown here is derived from an EMBL/GenBank/DDBJ whole genome shotgun (WGS) entry which is preliminary data.</text>
</comment>
<dbReference type="Proteomes" id="UP000475862">
    <property type="component" value="Unassembled WGS sequence"/>
</dbReference>
<evidence type="ECO:0000259" key="5">
    <source>
        <dbReference type="PROSITE" id="PS51512"/>
    </source>
</evidence>
<gene>
    <name evidence="9" type="ORF">AGLY_012990</name>
</gene>
<dbReference type="Pfam" id="PF09532">
    <property type="entry name" value="FDF"/>
    <property type="match status" value="1"/>
</dbReference>
<dbReference type="InterPro" id="IPR025768">
    <property type="entry name" value="TFG_box"/>
</dbReference>
<evidence type="ECO:0000256" key="3">
    <source>
        <dbReference type="PROSITE-ProRule" id="PRU00869"/>
    </source>
</evidence>
<dbReference type="PROSITE" id="PS51512">
    <property type="entry name" value="DFDF"/>
    <property type="match status" value="1"/>
</dbReference>
<reference evidence="9 10" key="1">
    <citation type="submission" date="2019-08" db="EMBL/GenBank/DDBJ databases">
        <title>The genome of the soybean aphid Biotype 1, its phylome, world population structure and adaptation to the North American continent.</title>
        <authorList>
            <person name="Giordano R."/>
            <person name="Donthu R.K."/>
            <person name="Hernandez A.G."/>
            <person name="Wright C.L."/>
            <person name="Zimin A.V."/>
        </authorList>
    </citation>
    <scope>NUCLEOTIDE SEQUENCE [LARGE SCALE GENOMIC DNA]</scope>
    <source>
        <tissue evidence="9">Whole aphids</tissue>
    </source>
</reference>
<proteinExistence type="inferred from homology"/>
<evidence type="ECO:0008006" key="11">
    <source>
        <dbReference type="Google" id="ProtNLM"/>
    </source>
</evidence>
<feature type="compositionally biased region" description="Low complexity" evidence="4">
    <location>
        <begin position="478"/>
        <end position="533"/>
    </location>
</feature>
<evidence type="ECO:0000259" key="8">
    <source>
        <dbReference type="PROSITE" id="PS52002"/>
    </source>
</evidence>
<feature type="domain" description="TFG box profile" evidence="7">
    <location>
        <begin position="445"/>
        <end position="465"/>
    </location>
</feature>
<sequence>MSMPELGSKISLISKADIRYEGKLFTVDPQECTIALSHVQSFGTEDRPTEFKVPAQSQIYNYILFRGSDIKDIKVITPQIALNDPAIVQLSVPPNNMGGFNANYQSMDELGSVNQVGNSYNPMSGVNLNAGPSHKASESPLILDPQPVIQQKQPMTAQSDVLDLISGGSRSSTPAQPNVFNGQRNSPTFDQSIQTGNQQSPGNGRGGRNQRNRSTSSSDTRKQVRQQGKFLRQNYQRNDQQHYQQRNDQQYQRNDFQHQDNNQHFANRQGGNRNMNGRNWNNHQNNQQQQQQQVRRQNPVPNNTTGGRSFYNRSTGLPAPSKAQGPRTNSLKFDEDYDFDKANSEFQEIIKKLSRTKIDDGLDDSTEEVTIVNGASSVNGDSLLHLNDGEQVPIKKNLRIESGNEIAIVENENEGDDDQKTFYDKSKSFFDSISCEAVERSKGHSQRTDWRTERKLNSETFGVAMARRGQYHRGRGGYYNNNNTNYRTNPNSYNNGNNYNNNRQGVNYNYRQQSNNGYMRNNPGNRGYNYRPRSTNKQDQRQPNAVSPQRVAVA</sequence>
<feature type="region of interest" description="Disordered" evidence="4">
    <location>
        <begin position="165"/>
        <end position="227"/>
    </location>
</feature>
<evidence type="ECO:0000313" key="10">
    <source>
        <dbReference type="Proteomes" id="UP000475862"/>
    </source>
</evidence>
<dbReference type="OrthoDB" id="21539at2759"/>
<comment type="similarity">
    <text evidence="1">Belongs to the LSM14 family.</text>
</comment>
<accession>A0A6G0T9J2</accession>
<evidence type="ECO:0000313" key="9">
    <source>
        <dbReference type="EMBL" id="KAE9527292.1"/>
    </source>
</evidence>
<name>A0A6G0T9J2_APHGL</name>
<dbReference type="CDD" id="cd01736">
    <property type="entry name" value="LSm14_N"/>
    <property type="match status" value="1"/>
</dbReference>
<dbReference type="PROSITE" id="PS51536">
    <property type="entry name" value="TFG"/>
    <property type="match status" value="1"/>
</dbReference>
<dbReference type="InterPro" id="IPR025609">
    <property type="entry name" value="Lsm14-like_N"/>
</dbReference>
<dbReference type="GO" id="GO:0000932">
    <property type="term" value="C:P-body"/>
    <property type="evidence" value="ECO:0007669"/>
    <property type="project" value="TreeGrafter"/>
</dbReference>
<evidence type="ECO:0000256" key="4">
    <source>
        <dbReference type="SAM" id="MobiDB-lite"/>
    </source>
</evidence>
<feature type="region of interest" description="Disordered" evidence="4">
    <location>
        <begin position="262"/>
        <end position="334"/>
    </location>
</feature>
<dbReference type="InterPro" id="IPR047575">
    <property type="entry name" value="Sm"/>
</dbReference>
<dbReference type="PROSITE" id="PS52002">
    <property type="entry name" value="SM"/>
    <property type="match status" value="1"/>
</dbReference>
<feature type="compositionally biased region" description="Polar residues" evidence="4">
    <location>
        <begin position="299"/>
        <end position="315"/>
    </location>
</feature>
<feature type="compositionally biased region" description="Polar residues" evidence="4">
    <location>
        <begin position="168"/>
        <end position="195"/>
    </location>
</feature>
<dbReference type="InterPro" id="IPR025762">
    <property type="entry name" value="DFDF"/>
</dbReference>
<dbReference type="SMART" id="SM01199">
    <property type="entry name" value="FDF"/>
    <property type="match status" value="1"/>
</dbReference>
<feature type="compositionally biased region" description="Low complexity" evidence="4">
    <location>
        <begin position="267"/>
        <end position="298"/>
    </location>
</feature>
<dbReference type="SUPFAM" id="SSF50182">
    <property type="entry name" value="Sm-like ribonucleoproteins"/>
    <property type="match status" value="1"/>
</dbReference>
<dbReference type="AlphaFoldDB" id="A0A6G0T9J2"/>
<keyword evidence="10" id="KW-1185">Reference proteome</keyword>
<feature type="region of interest" description="Disordered" evidence="4">
    <location>
        <begin position="472"/>
        <end position="554"/>
    </location>
</feature>
<dbReference type="InterPro" id="IPR010920">
    <property type="entry name" value="LSM_dom_sf"/>
</dbReference>
<dbReference type="PROSITE" id="PS51513">
    <property type="entry name" value="FFD"/>
    <property type="match status" value="1"/>
</dbReference>
<feature type="short sequence motif" description="TFG box" evidence="3">
    <location>
        <begin position="445"/>
        <end position="465"/>
    </location>
</feature>
<dbReference type="GO" id="GO:0033962">
    <property type="term" value="P:P-body assembly"/>
    <property type="evidence" value="ECO:0007669"/>
    <property type="project" value="TreeGrafter"/>
</dbReference>
<feature type="domain" description="DFDF" evidence="5">
    <location>
        <begin position="325"/>
        <end position="361"/>
    </location>
</feature>
<organism evidence="9 10">
    <name type="scientific">Aphis glycines</name>
    <name type="common">Soybean aphid</name>
    <dbReference type="NCBI Taxonomy" id="307491"/>
    <lineage>
        <taxon>Eukaryota</taxon>
        <taxon>Metazoa</taxon>
        <taxon>Ecdysozoa</taxon>
        <taxon>Arthropoda</taxon>
        <taxon>Hexapoda</taxon>
        <taxon>Insecta</taxon>
        <taxon>Pterygota</taxon>
        <taxon>Neoptera</taxon>
        <taxon>Paraneoptera</taxon>
        <taxon>Hemiptera</taxon>
        <taxon>Sternorrhyncha</taxon>
        <taxon>Aphidomorpha</taxon>
        <taxon>Aphidoidea</taxon>
        <taxon>Aphididae</taxon>
        <taxon>Aphidini</taxon>
        <taxon>Aphis</taxon>
        <taxon>Aphis</taxon>
    </lineage>
</organism>